<accession>A0ABY9R564</accession>
<proteinExistence type="predicted"/>
<evidence type="ECO:0000313" key="1">
    <source>
        <dbReference type="EMBL" id="WMW66876.1"/>
    </source>
</evidence>
<dbReference type="Proteomes" id="UP001180616">
    <property type="component" value="Chromosome"/>
</dbReference>
<dbReference type="EMBL" id="CP133659">
    <property type="protein sequence ID" value="WMW66876.1"/>
    <property type="molecule type" value="Genomic_DNA"/>
</dbReference>
<gene>
    <name evidence="1" type="ORF">KPS_001502</name>
</gene>
<evidence type="ECO:0000313" key="2">
    <source>
        <dbReference type="Proteomes" id="UP001180616"/>
    </source>
</evidence>
<dbReference type="RefSeq" id="WP_309542730.1">
    <property type="nucleotide sequence ID" value="NZ_CP133659.1"/>
</dbReference>
<name>A0ABY9R564_9BACT</name>
<protein>
    <submittedName>
        <fullName evidence="1">Uncharacterized protein</fullName>
    </submittedName>
</protein>
<organism evidence="1 2">
    <name type="scientific">Nitratidesulfovibrio liaohensis</name>
    <dbReference type="NCBI Taxonomy" id="2604158"/>
    <lineage>
        <taxon>Bacteria</taxon>
        <taxon>Pseudomonadati</taxon>
        <taxon>Thermodesulfobacteriota</taxon>
        <taxon>Desulfovibrionia</taxon>
        <taxon>Desulfovibrionales</taxon>
        <taxon>Desulfovibrionaceae</taxon>
        <taxon>Nitratidesulfovibrio</taxon>
    </lineage>
</organism>
<sequence>MTGGISVLLLLMVQCGRLCLVGVDCALEMRSTVSKMAKSHGCMVIDYDIFVAQSKNAWLF</sequence>
<keyword evidence="2" id="KW-1185">Reference proteome</keyword>
<reference evidence="1" key="1">
    <citation type="submission" date="2023-09" db="EMBL/GenBank/DDBJ databases">
        <authorList>
            <consortium name="CW5 consortium"/>
            <person name="Lu C.-W."/>
        </authorList>
    </citation>
    <scope>NUCLEOTIDE SEQUENCE</scope>
    <source>
        <strain evidence="1">KPS</strain>
    </source>
</reference>